<evidence type="ECO:0000313" key="2">
    <source>
        <dbReference type="Proteomes" id="UP001319827"/>
    </source>
</evidence>
<dbReference type="Gene3D" id="2.10.260.10">
    <property type="match status" value="1"/>
</dbReference>
<accession>A0ABN6DYU9</accession>
<protein>
    <submittedName>
        <fullName evidence="1">AbrB family transcriptional regulator</fullName>
    </submittedName>
</protein>
<dbReference type="Proteomes" id="UP001319827">
    <property type="component" value="Chromosome"/>
</dbReference>
<dbReference type="EMBL" id="AP024355">
    <property type="protein sequence ID" value="BCR05311.1"/>
    <property type="molecule type" value="Genomic_DNA"/>
</dbReference>
<dbReference type="SUPFAM" id="SSF89447">
    <property type="entry name" value="AbrB/MazE/MraZ-like"/>
    <property type="match status" value="1"/>
</dbReference>
<sequence>MIKTLTKHGNSLALVIEKPVLELLGADADTPFEVSTDGQVLILSPVRDADRRDAFKAALEKVNARYPKALKKLAE</sequence>
<gene>
    <name evidence="1" type="ORF">DESUT3_23800</name>
</gene>
<dbReference type="InterPro" id="IPR037914">
    <property type="entry name" value="SpoVT-AbrB_sf"/>
</dbReference>
<organism evidence="1 2">
    <name type="scientific">Desulfuromonas versatilis</name>
    <dbReference type="NCBI Taxonomy" id="2802975"/>
    <lineage>
        <taxon>Bacteria</taxon>
        <taxon>Pseudomonadati</taxon>
        <taxon>Thermodesulfobacteriota</taxon>
        <taxon>Desulfuromonadia</taxon>
        <taxon>Desulfuromonadales</taxon>
        <taxon>Desulfuromonadaceae</taxon>
        <taxon>Desulfuromonas</taxon>
    </lineage>
</organism>
<reference evidence="1 2" key="2">
    <citation type="journal article" date="2021" name="Int. J. Syst. Evol. Microbiol.">
        <title>Isolation and Polyphasic Characterization of Desulfuromonas versatilis sp. Nov., an Electrogenic Bacteria Capable of Versatile Metabolism Isolated from a Graphene Oxide-Reducing Enrichment Culture.</title>
        <authorList>
            <person name="Xie L."/>
            <person name="Yoshida N."/>
            <person name="Ishii S."/>
            <person name="Meng L."/>
        </authorList>
    </citation>
    <scope>NUCLEOTIDE SEQUENCE [LARGE SCALE GENOMIC DNA]</scope>
    <source>
        <strain evidence="1 2">NIT-T3</strain>
    </source>
</reference>
<reference evidence="1 2" key="1">
    <citation type="journal article" date="2016" name="C (Basel)">
        <title>Selective Growth of and Electricity Production by Marine Exoelectrogenic Bacteria in Self-Aggregated Hydrogel of Microbially Reduced Graphene Oxide.</title>
        <authorList>
            <person name="Yoshida N."/>
            <person name="Goto Y."/>
            <person name="Miyata Y."/>
        </authorList>
    </citation>
    <scope>NUCLEOTIDE SEQUENCE [LARGE SCALE GENOMIC DNA]</scope>
    <source>
        <strain evidence="1 2">NIT-T3</strain>
    </source>
</reference>
<evidence type="ECO:0000313" key="1">
    <source>
        <dbReference type="EMBL" id="BCR05311.1"/>
    </source>
</evidence>
<dbReference type="RefSeq" id="WP_221248743.1">
    <property type="nucleotide sequence ID" value="NZ_AP024355.1"/>
</dbReference>
<keyword evidence="2" id="KW-1185">Reference proteome</keyword>
<name>A0ABN6DYU9_9BACT</name>
<proteinExistence type="predicted"/>